<keyword evidence="1" id="KW-0732">Signal</keyword>
<sequence length="238" mass="27351">MDLLFHVFIVFLHLKISSTQVYTGVLTRLWPLDSQTCSSEVLTTTYVYGECNNTFNYQPQDFPFNAMVFDGSSFIDVTVDISTSEIKHYSFQGWFFFTTDTPSSLFHYRDSQGISETIVWTNAMKLKLDRKVNSIWNTFIGTQQFSKYKWYYIALGVGEVGYVSVRIDGVKDIYGMLSNRKNRELPGTLRIGGDFGEAHENVEGRITCVGFHLNTRDASEDVVKDVCTETTWMRKLTF</sequence>
<protein>
    <submittedName>
        <fullName evidence="2">Uncharacterized protein</fullName>
    </submittedName>
</protein>
<feature type="signal peptide" evidence="1">
    <location>
        <begin position="1"/>
        <end position="19"/>
    </location>
</feature>
<dbReference type="EMBL" id="UYJE01002950">
    <property type="protein sequence ID" value="VDI15119.1"/>
    <property type="molecule type" value="Genomic_DNA"/>
</dbReference>
<gene>
    <name evidence="2" type="ORF">MGAL_10B024290</name>
</gene>
<reference evidence="2" key="1">
    <citation type="submission" date="2018-11" db="EMBL/GenBank/DDBJ databases">
        <authorList>
            <person name="Alioto T."/>
            <person name="Alioto T."/>
        </authorList>
    </citation>
    <scope>NUCLEOTIDE SEQUENCE</scope>
</reference>
<organism evidence="2 3">
    <name type="scientific">Mytilus galloprovincialis</name>
    <name type="common">Mediterranean mussel</name>
    <dbReference type="NCBI Taxonomy" id="29158"/>
    <lineage>
        <taxon>Eukaryota</taxon>
        <taxon>Metazoa</taxon>
        <taxon>Spiralia</taxon>
        <taxon>Lophotrochozoa</taxon>
        <taxon>Mollusca</taxon>
        <taxon>Bivalvia</taxon>
        <taxon>Autobranchia</taxon>
        <taxon>Pteriomorphia</taxon>
        <taxon>Mytilida</taxon>
        <taxon>Mytiloidea</taxon>
        <taxon>Mytilidae</taxon>
        <taxon>Mytilinae</taxon>
        <taxon>Mytilus</taxon>
    </lineage>
</organism>
<dbReference type="InterPro" id="IPR013320">
    <property type="entry name" value="ConA-like_dom_sf"/>
</dbReference>
<evidence type="ECO:0000256" key="1">
    <source>
        <dbReference type="SAM" id="SignalP"/>
    </source>
</evidence>
<dbReference type="Proteomes" id="UP000596742">
    <property type="component" value="Unassembled WGS sequence"/>
</dbReference>
<accession>A0A8B6D5V4</accession>
<name>A0A8B6D5V4_MYTGA</name>
<feature type="chain" id="PRO_5032287361" evidence="1">
    <location>
        <begin position="20"/>
        <end position="238"/>
    </location>
</feature>
<proteinExistence type="predicted"/>
<evidence type="ECO:0000313" key="2">
    <source>
        <dbReference type="EMBL" id="VDI15119.1"/>
    </source>
</evidence>
<keyword evidence="3" id="KW-1185">Reference proteome</keyword>
<dbReference type="OrthoDB" id="6083316at2759"/>
<comment type="caution">
    <text evidence="2">The sequence shown here is derived from an EMBL/GenBank/DDBJ whole genome shotgun (WGS) entry which is preliminary data.</text>
</comment>
<dbReference type="SUPFAM" id="SSF49899">
    <property type="entry name" value="Concanavalin A-like lectins/glucanases"/>
    <property type="match status" value="1"/>
</dbReference>
<dbReference type="Gene3D" id="2.60.120.200">
    <property type="match status" value="1"/>
</dbReference>
<dbReference type="AlphaFoldDB" id="A0A8B6D5V4"/>
<evidence type="ECO:0000313" key="3">
    <source>
        <dbReference type="Proteomes" id="UP000596742"/>
    </source>
</evidence>